<evidence type="ECO:0000313" key="2">
    <source>
        <dbReference type="Proteomes" id="UP000095228"/>
    </source>
</evidence>
<gene>
    <name evidence="1" type="ORF">Verru16b_00426</name>
</gene>
<keyword evidence="2" id="KW-1185">Reference proteome</keyword>
<protein>
    <submittedName>
        <fullName evidence="1">Uncharacterized protein</fullName>
    </submittedName>
</protein>
<dbReference type="STRING" id="1838286.Verru16b_00426"/>
<dbReference type="Proteomes" id="UP000095228">
    <property type="component" value="Chromosome"/>
</dbReference>
<evidence type="ECO:0000313" key="1">
    <source>
        <dbReference type="EMBL" id="AOS43383.1"/>
    </source>
</evidence>
<organism evidence="1 2">
    <name type="scientific">Lacunisphaera limnophila</name>
    <dbReference type="NCBI Taxonomy" id="1838286"/>
    <lineage>
        <taxon>Bacteria</taxon>
        <taxon>Pseudomonadati</taxon>
        <taxon>Verrucomicrobiota</taxon>
        <taxon>Opitutia</taxon>
        <taxon>Opitutales</taxon>
        <taxon>Opitutaceae</taxon>
        <taxon>Lacunisphaera</taxon>
    </lineage>
</organism>
<dbReference type="AlphaFoldDB" id="A0A1D8AR71"/>
<sequence>MVYISGMPTNDPNPGGAGADAMPLFSQRLYEALLVSYGKILTKYDAFAQASILRDVGKEIIDYLNRHGFAFTETGEVADLAKLTDLFVRNGFVGKLEVQAAETGSNYIWHDLYGVDAYRELHEISDNPFLACPLNLCLYYLADKHGKSMRLLKKSFDNKNGVVESQYVVVEREPLKPGTVDPLVIENIRLYEIARDRADRLQKALDEIHTLRGILPICASCKKIRDEKGYWQQVEVYIAERTDADFSHGLCPVCMDKYMGALDAMCPACPPSPPKASAVVRPAPTEQK</sequence>
<proteinExistence type="predicted"/>
<accession>A0A1D8AR71</accession>
<dbReference type="EMBL" id="CP016094">
    <property type="protein sequence ID" value="AOS43383.1"/>
    <property type="molecule type" value="Genomic_DNA"/>
</dbReference>
<dbReference type="KEGG" id="obg:Verru16b_00426"/>
<reference evidence="1 2" key="1">
    <citation type="submission" date="2016-06" db="EMBL/GenBank/DDBJ databases">
        <title>Three novel species with peptidoglycan cell walls form the new genus Lacunisphaera gen. nov. in the family Opitutaceae of the verrucomicrobial subdivision 4.</title>
        <authorList>
            <person name="Rast P."/>
            <person name="Gloeckner I."/>
            <person name="Jogler M."/>
            <person name="Boedeker C."/>
            <person name="Jeske O."/>
            <person name="Wiegand S."/>
            <person name="Reinhardt R."/>
            <person name="Schumann P."/>
            <person name="Rohde M."/>
            <person name="Spring S."/>
            <person name="Gloeckner F.O."/>
            <person name="Jogler C."/>
        </authorList>
    </citation>
    <scope>NUCLEOTIDE SEQUENCE [LARGE SCALE GENOMIC DNA]</scope>
    <source>
        <strain evidence="1 2">IG16b</strain>
    </source>
</reference>
<name>A0A1D8AR71_9BACT</name>